<dbReference type="AlphaFoldDB" id="A0A6C0HSV4"/>
<organism evidence="1">
    <name type="scientific">viral metagenome</name>
    <dbReference type="NCBI Taxonomy" id="1070528"/>
    <lineage>
        <taxon>unclassified sequences</taxon>
        <taxon>metagenomes</taxon>
        <taxon>organismal metagenomes</taxon>
    </lineage>
</organism>
<sequence>MTSLMETLYSKRFCLPSNYNTEQSSKKELINNTNCLCGNYYHIACIFIGRGENLISGKKIEILSYGVNKYSDIDGVVPSIHAEYDAISNLQPLDKKGKKNLYRCNIFITRFSKGSKVGNSKPCYQCVLNIHNLPEQKGYQIKNVFYTEEDKIIKKTLKELLEQENPYYSRFQRNYCKLNNKDRW</sequence>
<dbReference type="GO" id="GO:0003824">
    <property type="term" value="F:catalytic activity"/>
    <property type="evidence" value="ECO:0007669"/>
    <property type="project" value="InterPro"/>
</dbReference>
<reference evidence="1" key="1">
    <citation type="journal article" date="2020" name="Nature">
        <title>Giant virus diversity and host interactions through global metagenomics.</title>
        <authorList>
            <person name="Schulz F."/>
            <person name="Roux S."/>
            <person name="Paez-Espino D."/>
            <person name="Jungbluth S."/>
            <person name="Walsh D.A."/>
            <person name="Denef V.J."/>
            <person name="McMahon K.D."/>
            <person name="Konstantinidis K.T."/>
            <person name="Eloe-Fadrosh E.A."/>
            <person name="Kyrpides N.C."/>
            <person name="Woyke T."/>
        </authorList>
    </citation>
    <scope>NUCLEOTIDE SEQUENCE</scope>
    <source>
        <strain evidence="1">GVMAG-M-3300023184-168</strain>
    </source>
</reference>
<accession>A0A6C0HSV4</accession>
<dbReference type="SUPFAM" id="SSF53927">
    <property type="entry name" value="Cytidine deaminase-like"/>
    <property type="match status" value="1"/>
</dbReference>
<evidence type="ECO:0000313" key="1">
    <source>
        <dbReference type="EMBL" id="QHT83662.1"/>
    </source>
</evidence>
<proteinExistence type="predicted"/>
<dbReference type="InterPro" id="IPR016193">
    <property type="entry name" value="Cytidine_deaminase-like"/>
</dbReference>
<evidence type="ECO:0008006" key="2">
    <source>
        <dbReference type="Google" id="ProtNLM"/>
    </source>
</evidence>
<protein>
    <recommendedName>
        <fullName evidence="2">CMP/dCMP-type deaminase domain-containing protein</fullName>
    </recommendedName>
</protein>
<name>A0A6C0HSV4_9ZZZZ</name>
<dbReference type="EMBL" id="MN740010">
    <property type="protein sequence ID" value="QHT83662.1"/>
    <property type="molecule type" value="Genomic_DNA"/>
</dbReference>
<dbReference type="Gene3D" id="3.40.140.10">
    <property type="entry name" value="Cytidine Deaminase, domain 2"/>
    <property type="match status" value="1"/>
</dbReference>